<gene>
    <name evidence="1" type="ORF">BCL67_1071</name>
</gene>
<dbReference type="RefSeq" id="WP_146131102.1">
    <property type="nucleotide sequence ID" value="NZ_PVTY01000007.1"/>
</dbReference>
<dbReference type="OrthoDB" id="52928at2"/>
<organism evidence="1 2">
    <name type="scientific">Nesterenkonia sandarakina</name>
    <dbReference type="NCBI Taxonomy" id="272918"/>
    <lineage>
        <taxon>Bacteria</taxon>
        <taxon>Bacillati</taxon>
        <taxon>Actinomycetota</taxon>
        <taxon>Actinomycetes</taxon>
        <taxon>Micrococcales</taxon>
        <taxon>Micrococcaceae</taxon>
        <taxon>Nesterenkonia</taxon>
    </lineage>
</organism>
<keyword evidence="2" id="KW-1185">Reference proteome</keyword>
<evidence type="ECO:0000313" key="2">
    <source>
        <dbReference type="Proteomes" id="UP000238217"/>
    </source>
</evidence>
<dbReference type="Pfam" id="PF13384">
    <property type="entry name" value="HTH_23"/>
    <property type="match status" value="1"/>
</dbReference>
<comment type="caution">
    <text evidence="1">The sequence shown here is derived from an EMBL/GenBank/DDBJ whole genome shotgun (WGS) entry which is preliminary data.</text>
</comment>
<dbReference type="InterPro" id="IPR009057">
    <property type="entry name" value="Homeodomain-like_sf"/>
</dbReference>
<reference evidence="1 2" key="1">
    <citation type="submission" date="2018-03" db="EMBL/GenBank/DDBJ databases">
        <title>Comparative analysis of microorganisms from saline springs in Andes Mountain Range, Colombia.</title>
        <authorList>
            <person name="Rubin E."/>
        </authorList>
    </citation>
    <scope>NUCLEOTIDE SEQUENCE [LARGE SCALE GENOMIC DNA]</scope>
    <source>
        <strain evidence="1 2">CG 35</strain>
    </source>
</reference>
<dbReference type="EMBL" id="PVTY01000007">
    <property type="protein sequence ID" value="PRZ16077.1"/>
    <property type="molecule type" value="Genomic_DNA"/>
</dbReference>
<dbReference type="SUPFAM" id="SSF46689">
    <property type="entry name" value="Homeodomain-like"/>
    <property type="match status" value="1"/>
</dbReference>
<evidence type="ECO:0000313" key="1">
    <source>
        <dbReference type="EMBL" id="PRZ16077.1"/>
    </source>
</evidence>
<dbReference type="GO" id="GO:0003677">
    <property type="term" value="F:DNA binding"/>
    <property type="evidence" value="ECO:0007669"/>
    <property type="project" value="UniProtKB-KW"/>
</dbReference>
<dbReference type="Proteomes" id="UP000238217">
    <property type="component" value="Unassembled WGS sequence"/>
</dbReference>
<accession>A0A2T0YLH4</accession>
<sequence>MIHANAPLTPTGRLRMVTRHLSDGIPKSHVAAEFRVSRPTVTTWVTRYLAEGEEGL</sequence>
<keyword evidence="1" id="KW-0238">DNA-binding</keyword>
<protein>
    <submittedName>
        <fullName evidence="1">Homeodomain-like domain-containing protein</fullName>
    </submittedName>
</protein>
<name>A0A2T0YLH4_9MICC</name>
<keyword evidence="1" id="KW-0371">Homeobox</keyword>
<dbReference type="AlphaFoldDB" id="A0A2T0YLH4"/>
<proteinExistence type="predicted"/>
<feature type="non-terminal residue" evidence="1">
    <location>
        <position position="56"/>
    </location>
</feature>